<comment type="similarity">
    <text evidence="1">Belongs to the iron-sulfur cluster assembly SufBD family.</text>
</comment>
<dbReference type="Pfam" id="PF01458">
    <property type="entry name" value="SUFBD_core"/>
    <property type="match status" value="1"/>
</dbReference>
<sequence>MTGSRRKTRINMNALTQYIDLYDSARQAIHASGGDPLNSMRDGCRRILGMDGAGLPTKHTEGFEKTSIEDMFAPDYGVNVNRIGIPVDIAATFRCDVPNLSTLQATVVNDKFIPSAGLDDKLPSGIRFMSLAHASKEMPDVVSRYYGSAATLGDESVALNTMMVQDGVFIHIPRGVRSDKALQLVNIFSSPTPLAAFRRVLIVAEEDSELKLLVCDHTQDRTQSYLASQVIEIIAGRNACLEMCMIEESSQLTSRYSRMFVKQEQGSNVTINNTTLTCGTSRNDFDVELAGEHCECHLSGMAIGSGHMHIDNDTSVFHRAPRCKSNQLFKYVLDEESDGAFEGSITVTPSAPYTEAYQSNRNILASGSARMHCKPQLIINNDEVKCSHGATTGQIDEDALFYMRSRGISEEEGRRMLMQAFMIDVIDTVRIPGLQDRLRHLVDRRFSGSLGNCETCRTI</sequence>
<dbReference type="InterPro" id="IPR000825">
    <property type="entry name" value="SUF_FeS_clus_asmbl_SufBD_core"/>
</dbReference>
<dbReference type="EMBL" id="SJSA01000001">
    <property type="protein sequence ID" value="TGG39955.1"/>
    <property type="molecule type" value="Genomic_DNA"/>
</dbReference>
<reference evidence="4 5" key="1">
    <citation type="submission" date="2019-02" db="EMBL/GenBank/DDBJ databases">
        <title>Isolation and identification of novel species under the genus Muribaculum.</title>
        <authorList>
            <person name="Miyake S."/>
            <person name="Ding Y."/>
            <person name="Low A."/>
            <person name="Soh M."/>
            <person name="Seedorf H."/>
        </authorList>
    </citation>
    <scope>NUCLEOTIDE SEQUENCE [LARGE SCALE GENOMIC DNA]</scope>
    <source>
        <strain evidence="4 5">TLL-A3</strain>
    </source>
</reference>
<dbReference type="InterPro" id="IPR045595">
    <property type="entry name" value="SufBD_N"/>
</dbReference>
<feature type="domain" description="SUF system FeS cluster assembly SufBD core" evidence="2">
    <location>
        <begin position="194"/>
        <end position="421"/>
    </location>
</feature>
<dbReference type="InterPro" id="IPR055346">
    <property type="entry name" value="Fe-S_cluster_assembly_SufBD"/>
</dbReference>
<accession>A0A4Z0V871</accession>
<dbReference type="Pfam" id="PF19295">
    <property type="entry name" value="SufBD_N"/>
    <property type="match status" value="1"/>
</dbReference>
<dbReference type="PANTHER" id="PTHR43575">
    <property type="entry name" value="PROTEIN ABCI7, CHLOROPLASTIC"/>
    <property type="match status" value="1"/>
</dbReference>
<evidence type="ECO:0000259" key="3">
    <source>
        <dbReference type="Pfam" id="PF19295"/>
    </source>
</evidence>
<dbReference type="NCBIfam" id="TIGR01981">
    <property type="entry name" value="sufD"/>
    <property type="match status" value="1"/>
</dbReference>
<dbReference type="GO" id="GO:0016226">
    <property type="term" value="P:iron-sulfur cluster assembly"/>
    <property type="evidence" value="ECO:0007669"/>
    <property type="project" value="InterPro"/>
</dbReference>
<evidence type="ECO:0000313" key="4">
    <source>
        <dbReference type="EMBL" id="TGG39955.1"/>
    </source>
</evidence>
<dbReference type="PANTHER" id="PTHR43575:SF1">
    <property type="entry name" value="PROTEIN ABCI7, CHLOROPLASTIC"/>
    <property type="match status" value="1"/>
</dbReference>
<dbReference type="InterPro" id="IPR037284">
    <property type="entry name" value="SUF_FeS_clus_asmbl_SufBD_sf"/>
</dbReference>
<dbReference type="AlphaFoldDB" id="A0A4Z0V871"/>
<dbReference type="Proteomes" id="UP000297635">
    <property type="component" value="Unassembled WGS sequence"/>
</dbReference>
<organism evidence="4 5">
    <name type="scientific">Duncaniella freteri</name>
    <dbReference type="NCBI Taxonomy" id="2530391"/>
    <lineage>
        <taxon>Bacteria</taxon>
        <taxon>Pseudomonadati</taxon>
        <taxon>Bacteroidota</taxon>
        <taxon>Bacteroidia</taxon>
        <taxon>Bacteroidales</taxon>
        <taxon>Muribaculaceae</taxon>
        <taxon>Duncaniella</taxon>
    </lineage>
</organism>
<evidence type="ECO:0000259" key="2">
    <source>
        <dbReference type="Pfam" id="PF01458"/>
    </source>
</evidence>
<name>A0A4Z0V871_9BACT</name>
<evidence type="ECO:0000313" key="5">
    <source>
        <dbReference type="Proteomes" id="UP000297635"/>
    </source>
</evidence>
<keyword evidence="5" id="KW-1185">Reference proteome</keyword>
<proteinExistence type="inferred from homology"/>
<feature type="domain" description="SUF system FeS cluster assembly SufBD N-terminal" evidence="3">
    <location>
        <begin position="12"/>
        <end position="184"/>
    </location>
</feature>
<dbReference type="InterPro" id="IPR011542">
    <property type="entry name" value="SUF_FeS_clus_asmbl_SufD"/>
</dbReference>
<evidence type="ECO:0000256" key="1">
    <source>
        <dbReference type="ARBA" id="ARBA00043967"/>
    </source>
</evidence>
<protein>
    <submittedName>
        <fullName evidence="4">Fe-S cluster assembly protein SufD</fullName>
    </submittedName>
</protein>
<dbReference type="SUPFAM" id="SSF101960">
    <property type="entry name" value="Stabilizer of iron transporter SufD"/>
    <property type="match status" value="1"/>
</dbReference>
<comment type="caution">
    <text evidence="4">The sequence shown here is derived from an EMBL/GenBank/DDBJ whole genome shotgun (WGS) entry which is preliminary data.</text>
</comment>
<gene>
    <name evidence="4" type="primary">sufD</name>
    <name evidence="4" type="ORF">EZ315_04295</name>
</gene>